<proteinExistence type="predicted"/>
<feature type="transmembrane region" description="Helical" evidence="3">
    <location>
        <begin position="12"/>
        <end position="33"/>
    </location>
</feature>
<dbReference type="PROSITE" id="PS00018">
    <property type="entry name" value="EF_HAND_1"/>
    <property type="match status" value="1"/>
</dbReference>
<keyword evidence="3" id="KW-0472">Membrane</keyword>
<keyword evidence="3" id="KW-0812">Transmembrane</keyword>
<evidence type="ECO:0000256" key="3">
    <source>
        <dbReference type="SAM" id="Phobius"/>
    </source>
</evidence>
<keyword evidence="1" id="KW-0106">Calcium</keyword>
<protein>
    <submittedName>
        <fullName evidence="4">CPK4 protein</fullName>
    </submittedName>
</protein>
<gene>
    <name evidence="4" type="primary">CPK4</name>
    <name evidence="4" type="ORF">SNEC2469_LOCUS8336</name>
</gene>
<keyword evidence="2" id="KW-0175">Coiled coil</keyword>
<feature type="non-terminal residue" evidence="4">
    <location>
        <position position="91"/>
    </location>
</feature>
<evidence type="ECO:0000313" key="4">
    <source>
        <dbReference type="EMBL" id="CAE7329264.1"/>
    </source>
</evidence>
<sequence length="91" mass="10348">MIFDVSSLFALFWVPYVIMVNFAVTRVIAALFLKSTLEVAAREKEKVANEAKKKKDKVAKRLKHIFKLADGSGDGCVELEDFRRMLDEPDV</sequence>
<dbReference type="EMBL" id="CAJNJA010013778">
    <property type="protein sequence ID" value="CAE7329264.1"/>
    <property type="molecule type" value="Genomic_DNA"/>
</dbReference>
<dbReference type="OrthoDB" id="436383at2759"/>
<evidence type="ECO:0000256" key="2">
    <source>
        <dbReference type="SAM" id="Coils"/>
    </source>
</evidence>
<evidence type="ECO:0000256" key="1">
    <source>
        <dbReference type="ARBA" id="ARBA00022837"/>
    </source>
</evidence>
<dbReference type="AlphaFoldDB" id="A0A812PC07"/>
<name>A0A812PC07_9DINO</name>
<keyword evidence="3" id="KW-1133">Transmembrane helix</keyword>
<organism evidence="4 5">
    <name type="scientific">Symbiodinium necroappetens</name>
    <dbReference type="NCBI Taxonomy" id="1628268"/>
    <lineage>
        <taxon>Eukaryota</taxon>
        <taxon>Sar</taxon>
        <taxon>Alveolata</taxon>
        <taxon>Dinophyceae</taxon>
        <taxon>Suessiales</taxon>
        <taxon>Symbiodiniaceae</taxon>
        <taxon>Symbiodinium</taxon>
    </lineage>
</organism>
<keyword evidence="5" id="KW-1185">Reference proteome</keyword>
<dbReference type="InterPro" id="IPR018247">
    <property type="entry name" value="EF_Hand_1_Ca_BS"/>
</dbReference>
<dbReference type="SUPFAM" id="SSF47473">
    <property type="entry name" value="EF-hand"/>
    <property type="match status" value="1"/>
</dbReference>
<reference evidence="4" key="1">
    <citation type="submission" date="2021-02" db="EMBL/GenBank/DDBJ databases">
        <authorList>
            <person name="Dougan E. K."/>
            <person name="Rhodes N."/>
            <person name="Thang M."/>
            <person name="Chan C."/>
        </authorList>
    </citation>
    <scope>NUCLEOTIDE SEQUENCE</scope>
</reference>
<dbReference type="InterPro" id="IPR011992">
    <property type="entry name" value="EF-hand-dom_pair"/>
</dbReference>
<dbReference type="Proteomes" id="UP000601435">
    <property type="component" value="Unassembled WGS sequence"/>
</dbReference>
<comment type="caution">
    <text evidence="4">The sequence shown here is derived from an EMBL/GenBank/DDBJ whole genome shotgun (WGS) entry which is preliminary data.</text>
</comment>
<accession>A0A812PC07</accession>
<evidence type="ECO:0000313" key="5">
    <source>
        <dbReference type="Proteomes" id="UP000601435"/>
    </source>
</evidence>
<feature type="coiled-coil region" evidence="2">
    <location>
        <begin position="34"/>
        <end position="61"/>
    </location>
</feature>
<dbReference type="Gene3D" id="1.10.238.10">
    <property type="entry name" value="EF-hand"/>
    <property type="match status" value="1"/>
</dbReference>